<dbReference type="InterPro" id="IPR000890">
    <property type="entry name" value="Aliphatic_acid_kin_short-chain"/>
</dbReference>
<dbReference type="GO" id="GO:0006085">
    <property type="term" value="P:acetyl-CoA biosynthetic process"/>
    <property type="evidence" value="ECO:0007669"/>
    <property type="project" value="UniProtKB-UniRule"/>
</dbReference>
<keyword evidence="3 6" id="KW-0547">Nucleotide-binding</keyword>
<comment type="subcellular location">
    <subcellularLocation>
        <location evidence="6">Cytoplasm</location>
    </subcellularLocation>
</comment>
<evidence type="ECO:0000313" key="9">
    <source>
        <dbReference type="Proteomes" id="UP000326354"/>
    </source>
</evidence>
<keyword evidence="6" id="KW-0963">Cytoplasm</keyword>
<feature type="binding site" evidence="6">
    <location>
        <position position="85"/>
    </location>
    <ligand>
        <name>substrate</name>
    </ligand>
</feature>
<dbReference type="OrthoDB" id="9802453at2"/>
<keyword evidence="6" id="KW-0479">Metal-binding</keyword>
<sequence length="385" mass="42600">MSILVINSGSSSLKIKIFSDIDTPAIVHGNLEKIGEEHSALHCQFAQNKIDKQITCADHREGLEQFFTVLKDNNALVDITAIGHRVVHGGEDFSQPVKIDDNVIATIEKNIPLAPLHNPANLKGIEATMYMFPDVPQVAVFDTAFHQSVPEHAYRYAVPESFYKEQKIRSYGFHGSSHQYVSKEAARILQKPTEQTNLITLHLGNGASVAAIKNGKSIDTSMGMTPLEGLIMGTRCGDIDPGVLLFLLQKYSHDELDKILNKKSGLLGLCGSNDMRDIEAQNTEQSRLTIKMVVHRIQKYIGSFYAQLPELDAVVFTAGIGENSKLIRKLCCENLAHLGIELCDEKNNNVTCGEIQSSQSKVKILVIPTNEEMEIARQTYTLINV</sequence>
<evidence type="ECO:0000256" key="3">
    <source>
        <dbReference type="ARBA" id="ARBA00022741"/>
    </source>
</evidence>
<dbReference type="EMBL" id="AP019860">
    <property type="protein sequence ID" value="BBM85050.1"/>
    <property type="molecule type" value="Genomic_DNA"/>
</dbReference>
<keyword evidence="9" id="KW-1185">Reference proteome</keyword>
<dbReference type="PIRSF" id="PIRSF000722">
    <property type="entry name" value="Acetate_prop_kin"/>
    <property type="match status" value="1"/>
</dbReference>
<feature type="site" description="Transition state stabilizer" evidence="6">
    <location>
        <position position="174"/>
    </location>
</feature>
<evidence type="ECO:0000256" key="1">
    <source>
        <dbReference type="ARBA" id="ARBA00008748"/>
    </source>
</evidence>
<evidence type="ECO:0000256" key="2">
    <source>
        <dbReference type="ARBA" id="ARBA00022679"/>
    </source>
</evidence>
<dbReference type="PANTHER" id="PTHR21060:SF15">
    <property type="entry name" value="ACETATE KINASE-RELATED"/>
    <property type="match status" value="1"/>
</dbReference>
<dbReference type="InterPro" id="IPR023865">
    <property type="entry name" value="Aliphatic_acid_kinase_CS"/>
</dbReference>
<name>A0A5S9IQ20_UABAM</name>
<dbReference type="Pfam" id="PF00871">
    <property type="entry name" value="Acetate_kinase"/>
    <property type="match status" value="1"/>
</dbReference>
<keyword evidence="5 6" id="KW-0067">ATP-binding</keyword>
<feature type="binding site" evidence="6">
    <location>
        <position position="7"/>
    </location>
    <ligand>
        <name>Mg(2+)</name>
        <dbReference type="ChEBI" id="CHEBI:18420"/>
    </ligand>
</feature>
<dbReference type="GO" id="GO:0006083">
    <property type="term" value="P:acetate metabolic process"/>
    <property type="evidence" value="ECO:0007669"/>
    <property type="project" value="TreeGrafter"/>
</dbReference>
<dbReference type="GO" id="GO:0005524">
    <property type="term" value="F:ATP binding"/>
    <property type="evidence" value="ECO:0007669"/>
    <property type="project" value="UniProtKB-KW"/>
</dbReference>
<evidence type="ECO:0000256" key="4">
    <source>
        <dbReference type="ARBA" id="ARBA00022777"/>
    </source>
</evidence>
<feature type="binding site" evidence="6">
    <location>
        <begin position="274"/>
        <end position="276"/>
    </location>
    <ligand>
        <name>ATP</name>
        <dbReference type="ChEBI" id="CHEBI:30616"/>
    </ligand>
</feature>
<evidence type="ECO:0000256" key="6">
    <source>
        <dbReference type="HAMAP-Rule" id="MF_00020"/>
    </source>
</evidence>
<dbReference type="KEGG" id="uam:UABAM_03413"/>
<feature type="binding site" evidence="6">
    <location>
        <position position="371"/>
    </location>
    <ligand>
        <name>Mg(2+)</name>
        <dbReference type="ChEBI" id="CHEBI:18420"/>
    </ligand>
</feature>
<dbReference type="InterPro" id="IPR043129">
    <property type="entry name" value="ATPase_NBD"/>
</dbReference>
<keyword evidence="4 6" id="KW-0418">Kinase</keyword>
<feature type="site" description="Transition state stabilizer" evidence="6">
    <location>
        <position position="235"/>
    </location>
</feature>
<feature type="binding site" evidence="6">
    <location>
        <position position="14"/>
    </location>
    <ligand>
        <name>ATP</name>
        <dbReference type="ChEBI" id="CHEBI:30616"/>
    </ligand>
</feature>
<comment type="catalytic activity">
    <reaction evidence="6">
        <text>acetate + ATP = acetyl phosphate + ADP</text>
        <dbReference type="Rhea" id="RHEA:11352"/>
        <dbReference type="ChEBI" id="CHEBI:22191"/>
        <dbReference type="ChEBI" id="CHEBI:30089"/>
        <dbReference type="ChEBI" id="CHEBI:30616"/>
        <dbReference type="ChEBI" id="CHEBI:456216"/>
        <dbReference type="EC" id="2.7.2.1"/>
    </reaction>
</comment>
<comment type="cofactor">
    <cofactor evidence="6">
        <name>Mg(2+)</name>
        <dbReference type="ChEBI" id="CHEBI:18420"/>
    </cofactor>
    <cofactor evidence="6">
        <name>Mn(2+)</name>
        <dbReference type="ChEBI" id="CHEBI:29035"/>
    </cofactor>
    <text evidence="6">Mg(2+). Can also accept Mn(2+).</text>
</comment>
<dbReference type="PROSITE" id="PS01075">
    <property type="entry name" value="ACETATE_KINASE_1"/>
    <property type="match status" value="1"/>
</dbReference>
<dbReference type="Gene3D" id="3.30.420.40">
    <property type="match status" value="2"/>
</dbReference>
<dbReference type="PRINTS" id="PR00471">
    <property type="entry name" value="ACETATEKNASE"/>
</dbReference>
<keyword evidence="2 6" id="KW-0808">Transferase</keyword>
<dbReference type="GO" id="GO:0000287">
    <property type="term" value="F:magnesium ion binding"/>
    <property type="evidence" value="ECO:0007669"/>
    <property type="project" value="UniProtKB-UniRule"/>
</dbReference>
<dbReference type="RefSeq" id="WP_151969170.1">
    <property type="nucleotide sequence ID" value="NZ_AP019860.1"/>
</dbReference>
<dbReference type="HAMAP" id="MF_00020">
    <property type="entry name" value="Acetate_kinase"/>
    <property type="match status" value="1"/>
</dbReference>
<reference evidence="8 9" key="1">
    <citation type="submission" date="2019-08" db="EMBL/GenBank/DDBJ databases">
        <title>Complete genome sequence of Candidatus Uab amorphum.</title>
        <authorList>
            <person name="Shiratori T."/>
            <person name="Suzuki S."/>
            <person name="Kakizawa Y."/>
            <person name="Ishida K."/>
        </authorList>
    </citation>
    <scope>NUCLEOTIDE SEQUENCE [LARGE SCALE GENOMIC DNA]</scope>
    <source>
        <strain evidence="8 9">SRT547</strain>
    </source>
</reference>
<evidence type="ECO:0000256" key="7">
    <source>
        <dbReference type="RuleBase" id="RU003835"/>
    </source>
</evidence>
<dbReference type="NCBIfam" id="TIGR00016">
    <property type="entry name" value="ackA"/>
    <property type="match status" value="1"/>
</dbReference>
<comment type="function">
    <text evidence="6">Catalyzes the formation of acetyl phosphate from acetate and ATP. Can also catalyze the reverse reaction.</text>
</comment>
<dbReference type="AlphaFoldDB" id="A0A5S9IQ20"/>
<dbReference type="Proteomes" id="UP000326354">
    <property type="component" value="Chromosome"/>
</dbReference>
<evidence type="ECO:0000256" key="5">
    <source>
        <dbReference type="ARBA" id="ARBA00022840"/>
    </source>
</evidence>
<gene>
    <name evidence="6" type="primary">ackA</name>
    <name evidence="8" type="ORF">UABAM_03413</name>
</gene>
<feature type="active site" description="Proton donor/acceptor" evidence="6">
    <location>
        <position position="142"/>
    </location>
</feature>
<accession>A0A5S9IQ20</accession>
<feature type="binding site" evidence="6">
    <location>
        <begin position="319"/>
        <end position="323"/>
    </location>
    <ligand>
        <name>ATP</name>
        <dbReference type="ChEBI" id="CHEBI:30616"/>
    </ligand>
</feature>
<organism evidence="8 9">
    <name type="scientific">Uabimicrobium amorphum</name>
    <dbReference type="NCBI Taxonomy" id="2596890"/>
    <lineage>
        <taxon>Bacteria</taxon>
        <taxon>Pseudomonadati</taxon>
        <taxon>Planctomycetota</taxon>
        <taxon>Candidatus Uabimicrobiia</taxon>
        <taxon>Candidatus Uabimicrobiales</taxon>
        <taxon>Candidatus Uabimicrobiaceae</taxon>
        <taxon>Candidatus Uabimicrobium</taxon>
    </lineage>
</organism>
<comment type="similarity">
    <text evidence="1 6 7">Belongs to the acetokinase family.</text>
</comment>
<proteinExistence type="inferred from homology"/>
<comment type="subunit">
    <text evidence="6">Homodimer.</text>
</comment>
<dbReference type="CDD" id="cd24010">
    <property type="entry name" value="ASKHA_NBD_AcK_PK"/>
    <property type="match status" value="1"/>
</dbReference>
<protein>
    <recommendedName>
        <fullName evidence="6">Acetate kinase</fullName>
        <ecNumber evidence="6">2.7.2.1</ecNumber>
    </recommendedName>
    <alternativeName>
        <fullName evidence="6">Acetokinase</fullName>
    </alternativeName>
</protein>
<dbReference type="EC" id="2.7.2.1" evidence="6"/>
<dbReference type="SUPFAM" id="SSF53067">
    <property type="entry name" value="Actin-like ATPase domain"/>
    <property type="match status" value="2"/>
</dbReference>
<comment type="pathway">
    <text evidence="6">Metabolic intermediate biosynthesis; acetyl-CoA biosynthesis; acetyl-CoA from acetate: step 1/2.</text>
</comment>
<evidence type="ECO:0000313" key="8">
    <source>
        <dbReference type="EMBL" id="BBM85050.1"/>
    </source>
</evidence>
<dbReference type="GO" id="GO:0005737">
    <property type="term" value="C:cytoplasm"/>
    <property type="evidence" value="ECO:0007669"/>
    <property type="project" value="UniProtKB-SubCell"/>
</dbReference>
<dbReference type="UniPathway" id="UPA00340">
    <property type="reaction ID" value="UER00458"/>
</dbReference>
<feature type="binding site" evidence="6">
    <location>
        <begin position="202"/>
        <end position="206"/>
    </location>
    <ligand>
        <name>ATP</name>
        <dbReference type="ChEBI" id="CHEBI:30616"/>
    </ligand>
</feature>
<dbReference type="InterPro" id="IPR004372">
    <property type="entry name" value="Ac/propionate_kinase"/>
</dbReference>
<dbReference type="PROSITE" id="PS01076">
    <property type="entry name" value="ACETATE_KINASE_2"/>
    <property type="match status" value="1"/>
</dbReference>
<dbReference type="GO" id="GO:0008776">
    <property type="term" value="F:acetate kinase activity"/>
    <property type="evidence" value="ECO:0007669"/>
    <property type="project" value="UniProtKB-UniRule"/>
</dbReference>
<dbReference type="PANTHER" id="PTHR21060">
    <property type="entry name" value="ACETATE KINASE"/>
    <property type="match status" value="1"/>
</dbReference>
<keyword evidence="6" id="KW-0460">Magnesium</keyword>